<proteinExistence type="predicted"/>
<gene>
    <name evidence="1" type="ORF">I6J42_23675</name>
</gene>
<dbReference type="Proteomes" id="UP000623926">
    <property type="component" value="Chromosome"/>
</dbReference>
<dbReference type="AlphaFoldDB" id="A0ABD7CZK0"/>
<dbReference type="EMBL" id="CP070245">
    <property type="protein sequence ID" value="QRV36710.1"/>
    <property type="molecule type" value="Genomic_DNA"/>
</dbReference>
<protein>
    <submittedName>
        <fullName evidence="1">Uncharacterized protein</fullName>
    </submittedName>
</protein>
<name>A0ABD7CZK0_9ACTN</name>
<accession>A0ABD7CZK0</accession>
<dbReference type="RefSeq" id="WP_030120270.1">
    <property type="nucleotide sequence ID" value="NZ_CP070245.1"/>
</dbReference>
<evidence type="ECO:0000313" key="2">
    <source>
        <dbReference type="Proteomes" id="UP000623926"/>
    </source>
</evidence>
<evidence type="ECO:0000313" key="1">
    <source>
        <dbReference type="EMBL" id="QRV36710.1"/>
    </source>
</evidence>
<sequence>MTTDPGVSTRTETALHEAMARLFAGKPSRTDGRLTKDNLAKEADVSPATMFRAKAVLADWDAHTTAHGTLTPGEARRDTTIHDLNRQLVQAKREITDLHQQLAAAATVIAALHHDNQLLRAEHTTAGTVTALPPRPR</sequence>
<organism evidence="1 2">
    <name type="scientific">Streptomyces californicus</name>
    <dbReference type="NCBI Taxonomy" id="67351"/>
    <lineage>
        <taxon>Bacteria</taxon>
        <taxon>Bacillati</taxon>
        <taxon>Actinomycetota</taxon>
        <taxon>Actinomycetes</taxon>
        <taxon>Kitasatosporales</taxon>
        <taxon>Streptomycetaceae</taxon>
        <taxon>Streptomyces</taxon>
    </lineage>
</organism>
<reference evidence="1 2" key="1">
    <citation type="submission" date="2021-02" db="EMBL/GenBank/DDBJ databases">
        <title>FDA dAtabase for Regulatory Grade micrObial Sequences (FDA-ARGOS): Supporting development and validation of Infectious Disease Dx tests.</title>
        <authorList>
            <person name="Sproer C."/>
            <person name="Gronow S."/>
            <person name="Severitt S."/>
            <person name="Schroder I."/>
            <person name="Tallon L."/>
            <person name="Sadzewicz L."/>
            <person name="Zhao X."/>
            <person name="Boylan J."/>
            <person name="Ott S."/>
            <person name="Bowen H."/>
            <person name="Vavikolanu K."/>
            <person name="Mehta A."/>
            <person name="Aluvathingal J."/>
            <person name="Nadendla S."/>
            <person name="Lowell S."/>
            <person name="Myers T."/>
            <person name="Yan Y."/>
            <person name="Sichtig H."/>
        </authorList>
    </citation>
    <scope>NUCLEOTIDE SEQUENCE [LARGE SCALE GENOMIC DNA]</scope>
    <source>
        <strain evidence="1 2">FDAARGOS_1212</strain>
    </source>
</reference>